<sequence length="105" mass="12123">MEEAMFVKATSASSFYLRFTTASFYSVEMKVRNRKLCPTGREKNNNPKTKQDKHLKAVSSLALVHMTLPRNTQTQTLRKMEDNKQIPGMMEPRWSFFLGPQPRPG</sequence>
<keyword evidence="2" id="KW-1185">Reference proteome</keyword>
<proteinExistence type="predicted"/>
<evidence type="ECO:0000313" key="1">
    <source>
        <dbReference type="EMBL" id="KAF4073647.1"/>
    </source>
</evidence>
<name>A0A7J5ZVF9_AMEME</name>
<accession>A0A7J5ZVF9</accession>
<dbReference type="Proteomes" id="UP000593565">
    <property type="component" value="Unassembled WGS sequence"/>
</dbReference>
<comment type="caution">
    <text evidence="1">The sequence shown here is derived from an EMBL/GenBank/DDBJ whole genome shotgun (WGS) entry which is preliminary data.</text>
</comment>
<protein>
    <submittedName>
        <fullName evidence="1">Uncharacterized protein</fullName>
    </submittedName>
</protein>
<dbReference type="EMBL" id="JAAGNN010000023">
    <property type="protein sequence ID" value="KAF4073647.1"/>
    <property type="molecule type" value="Genomic_DNA"/>
</dbReference>
<gene>
    <name evidence="1" type="ORF">AMELA_G00245700</name>
</gene>
<dbReference type="AlphaFoldDB" id="A0A7J5ZVF9"/>
<reference evidence="1 2" key="1">
    <citation type="submission" date="2020-02" db="EMBL/GenBank/DDBJ databases">
        <title>A chromosome-scale genome assembly of the black bullhead catfish (Ameiurus melas).</title>
        <authorList>
            <person name="Wen M."/>
            <person name="Zham M."/>
            <person name="Cabau C."/>
            <person name="Klopp C."/>
            <person name="Donnadieu C."/>
            <person name="Roques C."/>
            <person name="Bouchez O."/>
            <person name="Lampietro C."/>
            <person name="Jouanno E."/>
            <person name="Herpin A."/>
            <person name="Louis A."/>
            <person name="Berthelot C."/>
            <person name="Parey E."/>
            <person name="Roest-Crollius H."/>
            <person name="Braasch I."/>
            <person name="Postlethwait J."/>
            <person name="Robinson-Rechavi M."/>
            <person name="Echchiki A."/>
            <person name="Begum T."/>
            <person name="Montfort J."/>
            <person name="Schartl M."/>
            <person name="Bobe J."/>
            <person name="Guiguen Y."/>
        </authorList>
    </citation>
    <scope>NUCLEOTIDE SEQUENCE [LARGE SCALE GENOMIC DNA]</scope>
    <source>
        <strain evidence="1">M_S1</strain>
        <tissue evidence="1">Blood</tissue>
    </source>
</reference>
<organism evidence="1 2">
    <name type="scientific">Ameiurus melas</name>
    <name type="common">Black bullhead</name>
    <name type="synonym">Silurus melas</name>
    <dbReference type="NCBI Taxonomy" id="219545"/>
    <lineage>
        <taxon>Eukaryota</taxon>
        <taxon>Metazoa</taxon>
        <taxon>Chordata</taxon>
        <taxon>Craniata</taxon>
        <taxon>Vertebrata</taxon>
        <taxon>Euteleostomi</taxon>
        <taxon>Actinopterygii</taxon>
        <taxon>Neopterygii</taxon>
        <taxon>Teleostei</taxon>
        <taxon>Ostariophysi</taxon>
        <taxon>Siluriformes</taxon>
        <taxon>Ictaluridae</taxon>
        <taxon>Ameiurus</taxon>
    </lineage>
</organism>
<evidence type="ECO:0000313" key="2">
    <source>
        <dbReference type="Proteomes" id="UP000593565"/>
    </source>
</evidence>